<dbReference type="Gene3D" id="3.40.50.2000">
    <property type="entry name" value="Glycogen Phosphorylase B"/>
    <property type="match status" value="2"/>
</dbReference>
<dbReference type="CDD" id="cd03801">
    <property type="entry name" value="GT4_PimA-like"/>
    <property type="match status" value="1"/>
</dbReference>
<evidence type="ECO:0000313" key="2">
    <source>
        <dbReference type="EMBL" id="SDW42834.1"/>
    </source>
</evidence>
<keyword evidence="2" id="KW-0808">Transferase</keyword>
<proteinExistence type="predicted"/>
<dbReference type="GO" id="GO:0016757">
    <property type="term" value="F:glycosyltransferase activity"/>
    <property type="evidence" value="ECO:0007669"/>
    <property type="project" value="InterPro"/>
</dbReference>
<dbReference type="OrthoDB" id="9813638at2"/>
<dbReference type="STRING" id="1122204.SAMN05421781_1388"/>
<sequence length="395" mass="45722">MKLLFVHNIRLKSDKVGNSYTHSSYNKKIWNRYHSIADELSVIVRKDRNLYTKAEAQKYFEIFDKDKINSIEVTDHTASLKSFINPIKRIQKNYRIKKAVQSHDCLIARLPSEYGYTAIKYAKKYNKPYLVEVVACGWDSLWNYNIKGKILAPINFLKQKKHVKNAQLVVYVTNNFLQKRYPTKGDNISCSNVALHSISDEVLQERISKIERTTDKMILGTTAAVDVKYKGQEYIIKALGELKKQGYTKYEYQLVGAGDQQYLEKIAKENDVLNQVVFLGPMKHQEVFEWLDKIDIYAQPSRQEGLPRALIEAMSRALPALGANTAGIPELIDNNFIFSNTNKNINEICSILLKTSKNELIEQAKINFNTSKEYEEGIIERRRQEFFQKLKNQTL</sequence>
<dbReference type="Pfam" id="PF00534">
    <property type="entry name" value="Glycos_transf_1"/>
    <property type="match status" value="1"/>
</dbReference>
<dbReference type="EMBL" id="FNNC01000002">
    <property type="protein sequence ID" value="SDW42834.1"/>
    <property type="molecule type" value="Genomic_DNA"/>
</dbReference>
<gene>
    <name evidence="2" type="ORF">SAMN05421781_1388</name>
</gene>
<dbReference type="PANTHER" id="PTHR12526">
    <property type="entry name" value="GLYCOSYLTRANSFERASE"/>
    <property type="match status" value="1"/>
</dbReference>
<reference evidence="2 3" key="1">
    <citation type="submission" date="2016-10" db="EMBL/GenBank/DDBJ databases">
        <authorList>
            <person name="de Groot N.N."/>
        </authorList>
    </citation>
    <scope>NUCLEOTIDE SEQUENCE [LARGE SCALE GENOMIC DNA]</scope>
    <source>
        <strain evidence="2 3">DSM 23126</strain>
    </source>
</reference>
<name>A0A1H2THT0_9BACI</name>
<dbReference type="SUPFAM" id="SSF53756">
    <property type="entry name" value="UDP-Glycosyltransferase/glycogen phosphorylase"/>
    <property type="match status" value="1"/>
</dbReference>
<dbReference type="AlphaFoldDB" id="A0A1H2THT0"/>
<feature type="domain" description="Glycosyl transferase family 1" evidence="1">
    <location>
        <begin position="222"/>
        <end position="354"/>
    </location>
</feature>
<dbReference type="RefSeq" id="WP_091612887.1">
    <property type="nucleotide sequence ID" value="NZ_FNNC01000002.1"/>
</dbReference>
<keyword evidence="3" id="KW-1185">Reference proteome</keyword>
<organism evidence="2 3">
    <name type="scientific">Marinococcus luteus</name>
    <dbReference type="NCBI Taxonomy" id="1122204"/>
    <lineage>
        <taxon>Bacteria</taxon>
        <taxon>Bacillati</taxon>
        <taxon>Bacillota</taxon>
        <taxon>Bacilli</taxon>
        <taxon>Bacillales</taxon>
        <taxon>Bacillaceae</taxon>
        <taxon>Marinococcus</taxon>
    </lineage>
</organism>
<evidence type="ECO:0000313" key="3">
    <source>
        <dbReference type="Proteomes" id="UP000199488"/>
    </source>
</evidence>
<dbReference type="PANTHER" id="PTHR12526:SF630">
    <property type="entry name" value="GLYCOSYLTRANSFERASE"/>
    <property type="match status" value="1"/>
</dbReference>
<evidence type="ECO:0000259" key="1">
    <source>
        <dbReference type="Pfam" id="PF00534"/>
    </source>
</evidence>
<accession>A0A1H2THT0</accession>
<dbReference type="InterPro" id="IPR001296">
    <property type="entry name" value="Glyco_trans_1"/>
</dbReference>
<protein>
    <submittedName>
        <fullName evidence="2">Glycosyltransferase involved in cell wall bisynthesis</fullName>
    </submittedName>
</protein>
<dbReference type="Proteomes" id="UP000199488">
    <property type="component" value="Unassembled WGS sequence"/>
</dbReference>